<feature type="domain" description="Amidohydrolase-related" evidence="1">
    <location>
        <begin position="44"/>
        <end position="359"/>
    </location>
</feature>
<name>A0ABP7WNP3_9ACTN</name>
<gene>
    <name evidence="2" type="ORF">GCM10022214_63110</name>
</gene>
<dbReference type="InterPro" id="IPR051781">
    <property type="entry name" value="Metallo-dep_Hydrolase"/>
</dbReference>
<proteinExistence type="predicted"/>
<evidence type="ECO:0000313" key="3">
    <source>
        <dbReference type="Proteomes" id="UP001500683"/>
    </source>
</evidence>
<dbReference type="InterPro" id="IPR011059">
    <property type="entry name" value="Metal-dep_hydrolase_composite"/>
</dbReference>
<accession>A0ABP7WNP3</accession>
<dbReference type="PANTHER" id="PTHR43135">
    <property type="entry name" value="ALPHA-D-RIBOSE 1-METHYLPHOSPHONATE 5-TRIPHOSPHATE DIPHOSPHATASE"/>
    <property type="match status" value="1"/>
</dbReference>
<organism evidence="2 3">
    <name type="scientific">Actinomadura miaoliensis</name>
    <dbReference type="NCBI Taxonomy" id="430685"/>
    <lineage>
        <taxon>Bacteria</taxon>
        <taxon>Bacillati</taxon>
        <taxon>Actinomycetota</taxon>
        <taxon>Actinomycetes</taxon>
        <taxon>Streptosporangiales</taxon>
        <taxon>Thermomonosporaceae</taxon>
        <taxon>Actinomadura</taxon>
    </lineage>
</organism>
<dbReference type="SUPFAM" id="SSF51556">
    <property type="entry name" value="Metallo-dependent hydrolases"/>
    <property type="match status" value="1"/>
</dbReference>
<dbReference type="Proteomes" id="UP001500683">
    <property type="component" value="Unassembled WGS sequence"/>
</dbReference>
<dbReference type="Gene3D" id="3.20.20.140">
    <property type="entry name" value="Metal-dependent hydrolases"/>
    <property type="match status" value="1"/>
</dbReference>
<dbReference type="SUPFAM" id="SSF51338">
    <property type="entry name" value="Composite domain of metallo-dependent hydrolases"/>
    <property type="match status" value="1"/>
</dbReference>
<dbReference type="PANTHER" id="PTHR43135:SF4">
    <property type="entry name" value="AMIDOHYDROLASE-RELATED DOMAIN-CONTAINING PROTEIN"/>
    <property type="match status" value="1"/>
</dbReference>
<keyword evidence="3" id="KW-1185">Reference proteome</keyword>
<dbReference type="InterPro" id="IPR006680">
    <property type="entry name" value="Amidohydro-rel"/>
</dbReference>
<dbReference type="Pfam" id="PF01979">
    <property type="entry name" value="Amidohydro_1"/>
    <property type="match status" value="1"/>
</dbReference>
<dbReference type="InterPro" id="IPR032466">
    <property type="entry name" value="Metal_Hydrolase"/>
</dbReference>
<dbReference type="Gene3D" id="2.30.40.10">
    <property type="entry name" value="Urease, subunit C, domain 1"/>
    <property type="match status" value="1"/>
</dbReference>
<evidence type="ECO:0000259" key="1">
    <source>
        <dbReference type="Pfam" id="PF01979"/>
    </source>
</evidence>
<dbReference type="EMBL" id="BAAAZG010000047">
    <property type="protein sequence ID" value="GAA4092740.1"/>
    <property type="molecule type" value="Genomic_DNA"/>
</dbReference>
<sequence>MGEVLRVRGVALPSEESAEFWIAGGVLSREPVRDAVTVVDGGWLLPGLVDAHTHPGAERPGDPLDAELLRRHGREHLSAGVTLLRVPGSAGRLPGWFGTEPDQPRVVSAGRWLALPGRFYAGWARHVEAADLADAAVEEALASGGWCKVYADWVGDEHGLDDPPLPAGRLAEATRRVHAAGGRVAVHAQTAAGAQAAVRAGVDSLEHGLGLDVSLLDRMAAQGTALVPTFTVWETFAEVAKASRSRRFREWFRAAREGLGPLVAAAHEAGVTVLAGTDSYGTSVLPHGRVAGEVRHLVAAGVPADAALGAACWTARSFLGFPGLEHGAAADLVAFEDDPRADPRVLARPARVVRGGRVVR</sequence>
<evidence type="ECO:0000313" key="2">
    <source>
        <dbReference type="EMBL" id="GAA4092740.1"/>
    </source>
</evidence>
<protein>
    <submittedName>
        <fullName evidence="2">Amidohydrolase family protein</fullName>
    </submittedName>
</protein>
<comment type="caution">
    <text evidence="2">The sequence shown here is derived from an EMBL/GenBank/DDBJ whole genome shotgun (WGS) entry which is preliminary data.</text>
</comment>
<reference evidence="3" key="1">
    <citation type="journal article" date="2019" name="Int. J. Syst. Evol. Microbiol.">
        <title>The Global Catalogue of Microorganisms (GCM) 10K type strain sequencing project: providing services to taxonomists for standard genome sequencing and annotation.</title>
        <authorList>
            <consortium name="The Broad Institute Genomics Platform"/>
            <consortium name="The Broad Institute Genome Sequencing Center for Infectious Disease"/>
            <person name="Wu L."/>
            <person name="Ma J."/>
        </authorList>
    </citation>
    <scope>NUCLEOTIDE SEQUENCE [LARGE SCALE GENOMIC DNA]</scope>
    <source>
        <strain evidence="3">JCM 16702</strain>
    </source>
</reference>
<dbReference type="RefSeq" id="WP_344954873.1">
    <property type="nucleotide sequence ID" value="NZ_BAAAZG010000047.1"/>
</dbReference>